<dbReference type="AlphaFoldDB" id="A0A937RCS8"/>
<name>A0A937RCS8_9ACTN</name>
<dbReference type="RefSeq" id="WP_203005902.1">
    <property type="nucleotide sequence ID" value="NZ_JADWYU010000225.1"/>
</dbReference>
<proteinExistence type="predicted"/>
<sequence>MTTFPGSPRTVRGGLVMLDPRGGQVQRVVVLRYTPDTLSRTLQAQAVTGDAGDRLDALRLRAAPIETIKLEAEIDATDQLELPDAHPGTVRLGITPELAALETAIYPRADDVAANLARAAEGALEIVSTEAPLTLFVWGENRIVPVRITDFAVTEEAFDPSLNPIRARVSLGLRVLGVHDLRLGHRGAGIFMAYHRSRERLAATVPGALTQLGVRRIP</sequence>
<gene>
    <name evidence="1" type="ORF">I7412_04925</name>
</gene>
<protein>
    <submittedName>
        <fullName evidence="1">Uncharacterized protein</fullName>
    </submittedName>
</protein>
<dbReference type="Proteomes" id="UP000604475">
    <property type="component" value="Unassembled WGS sequence"/>
</dbReference>
<comment type="caution">
    <text evidence="1">The sequence shown here is derived from an EMBL/GenBank/DDBJ whole genome shotgun (WGS) entry which is preliminary data.</text>
</comment>
<dbReference type="EMBL" id="JAEACQ010000140">
    <property type="protein sequence ID" value="MBL7626524.1"/>
    <property type="molecule type" value="Genomic_DNA"/>
</dbReference>
<evidence type="ECO:0000313" key="1">
    <source>
        <dbReference type="EMBL" id="MBL7626524.1"/>
    </source>
</evidence>
<reference evidence="1" key="1">
    <citation type="submission" date="2020-12" db="EMBL/GenBank/DDBJ databases">
        <title>Genomic characterization of non-nitrogen-fixing Frankia strains.</title>
        <authorList>
            <person name="Carlos-Shanley C."/>
            <person name="Guerra T."/>
            <person name="Hahn D."/>
        </authorList>
    </citation>
    <scope>NUCLEOTIDE SEQUENCE</scope>
    <source>
        <strain evidence="1">CN6</strain>
    </source>
</reference>
<organism evidence="1 2">
    <name type="scientific">Frankia nepalensis</name>
    <dbReference type="NCBI Taxonomy" id="1836974"/>
    <lineage>
        <taxon>Bacteria</taxon>
        <taxon>Bacillati</taxon>
        <taxon>Actinomycetota</taxon>
        <taxon>Actinomycetes</taxon>
        <taxon>Frankiales</taxon>
        <taxon>Frankiaceae</taxon>
        <taxon>Frankia</taxon>
    </lineage>
</organism>
<keyword evidence="2" id="KW-1185">Reference proteome</keyword>
<accession>A0A937RCS8</accession>
<evidence type="ECO:0000313" key="2">
    <source>
        <dbReference type="Proteomes" id="UP000604475"/>
    </source>
</evidence>